<gene>
    <name evidence="1" type="ORF">KOSB73_110068</name>
</gene>
<accession>A0A285AVH0</accession>
<evidence type="ECO:0000313" key="2">
    <source>
        <dbReference type="Proteomes" id="UP000220639"/>
    </source>
</evidence>
<proteinExistence type="predicted"/>
<reference evidence="2" key="1">
    <citation type="submission" date="2017-08" db="EMBL/GenBank/DDBJ databases">
        <authorList>
            <person name="Brisse S."/>
        </authorList>
    </citation>
    <scope>NUCLEOTIDE SEQUENCE [LARGE SCALE GENOMIC DNA]</scope>
    <source>
        <strain evidence="2">06D021</strain>
    </source>
</reference>
<protein>
    <submittedName>
        <fullName evidence="1">Uncharacterized protein</fullName>
    </submittedName>
</protein>
<dbReference type="EMBL" id="FZTC01000003">
    <property type="protein sequence ID" value="SNU32623.1"/>
    <property type="molecule type" value="Genomic_DNA"/>
</dbReference>
<evidence type="ECO:0000313" key="1">
    <source>
        <dbReference type="EMBL" id="SNU32623.1"/>
    </source>
</evidence>
<organism evidence="1 2">
    <name type="scientific">Klebsiella grimontii</name>
    <dbReference type="NCBI Taxonomy" id="2058152"/>
    <lineage>
        <taxon>Bacteria</taxon>
        <taxon>Pseudomonadati</taxon>
        <taxon>Pseudomonadota</taxon>
        <taxon>Gammaproteobacteria</taxon>
        <taxon>Enterobacterales</taxon>
        <taxon>Enterobacteriaceae</taxon>
        <taxon>Klebsiella/Raoultella group</taxon>
        <taxon>Klebsiella</taxon>
    </lineage>
</organism>
<sequence>MQLNIVKNNDQREGMVYPQTFFHRIKKPEENSLHKTEAIFFRFCPHGGNNPIHLLRVDYLAKKNLTSPD</sequence>
<dbReference type="Proteomes" id="UP000220639">
    <property type="component" value="Unassembled WGS sequence"/>
</dbReference>
<dbReference type="AlphaFoldDB" id="A0A285AVH0"/>
<name>A0A285AVH0_9ENTR</name>